<protein>
    <submittedName>
        <fullName evidence="1">Uncharacterized protein</fullName>
    </submittedName>
</protein>
<proteinExistence type="predicted"/>
<reference evidence="1" key="1">
    <citation type="submission" date="2021-11" db="EMBL/GenBank/DDBJ databases">
        <authorList>
            <person name="Herlambang A."/>
            <person name="Guo Y."/>
            <person name="Takashima Y."/>
            <person name="Nishizawa T."/>
        </authorList>
    </citation>
    <scope>NUCLEOTIDE SEQUENCE</scope>
    <source>
        <strain evidence="1">E1425</strain>
    </source>
</reference>
<keyword evidence="2" id="KW-1185">Reference proteome</keyword>
<dbReference type="OrthoDB" id="2335080at2759"/>
<name>A0A9P3H9X7_9FUNG</name>
<organism evidence="1 2">
    <name type="scientific">Entomortierella parvispora</name>
    <dbReference type="NCBI Taxonomy" id="205924"/>
    <lineage>
        <taxon>Eukaryota</taxon>
        <taxon>Fungi</taxon>
        <taxon>Fungi incertae sedis</taxon>
        <taxon>Mucoromycota</taxon>
        <taxon>Mortierellomycotina</taxon>
        <taxon>Mortierellomycetes</taxon>
        <taxon>Mortierellales</taxon>
        <taxon>Mortierellaceae</taxon>
        <taxon>Entomortierella</taxon>
    </lineage>
</organism>
<dbReference type="EMBL" id="BQFW01000007">
    <property type="protein sequence ID" value="GJJ72799.1"/>
    <property type="molecule type" value="Genomic_DNA"/>
</dbReference>
<accession>A0A9P3H9X7</accession>
<dbReference type="AlphaFoldDB" id="A0A9P3H9X7"/>
<comment type="caution">
    <text evidence="1">The sequence shown here is derived from an EMBL/GenBank/DDBJ whole genome shotgun (WGS) entry which is preliminary data.</text>
</comment>
<gene>
    <name evidence="1" type="ORF">EMPS_05157</name>
</gene>
<evidence type="ECO:0000313" key="2">
    <source>
        <dbReference type="Proteomes" id="UP000827284"/>
    </source>
</evidence>
<sequence length="387" mass="43412">MSDEPWPARFQQEFARIPDNCDDKDWHPTWCAILSSVFSFDDGYMIAPQTYSEDGDAYGEGNPAYIIQNEEGVYVLGLEIRKASDMECMEKRQSAERDTRDRMRDCPSVPQFRMICAIGMHCAVFTKDSATGSITPASVRYHPGHDHEYAPQDWWNIDISTAEGRTALGAYFDEAKIMSSALPRNTFRGHATLPANSPVPWSPRLQMIMATLSSARSISAASWHPLYWALLASVFPVDKGYRIVPQIFPAAHWQYEYIEDVVVLVVENEGGIPTIGLEARRSRGGSFNNSNERALFDRDLRSRFRVLASPLPKFHLVSAIGTNCCVYTFDQAARSISPSKLPSKGPHPDSAPQSRWNIDLTTLEGKIALKSYLLDAKEMASSLFIKQ</sequence>
<reference evidence="1" key="2">
    <citation type="journal article" date="2022" name="Microbiol. Resour. Announc.">
        <title>Whole-Genome Sequence of Entomortierella parvispora E1425, a Mucoromycotan Fungus Associated with Burkholderiaceae-Related Endosymbiotic Bacteria.</title>
        <authorList>
            <person name="Herlambang A."/>
            <person name="Guo Y."/>
            <person name="Takashima Y."/>
            <person name="Narisawa K."/>
            <person name="Ohta H."/>
            <person name="Nishizawa T."/>
        </authorList>
    </citation>
    <scope>NUCLEOTIDE SEQUENCE</scope>
    <source>
        <strain evidence="1">E1425</strain>
    </source>
</reference>
<dbReference type="Proteomes" id="UP000827284">
    <property type="component" value="Unassembled WGS sequence"/>
</dbReference>
<evidence type="ECO:0000313" key="1">
    <source>
        <dbReference type="EMBL" id="GJJ72799.1"/>
    </source>
</evidence>